<accession>A0A2H1J8N8</accession>
<dbReference type="Pfam" id="PF13279">
    <property type="entry name" value="4HBT_2"/>
    <property type="match status" value="1"/>
</dbReference>
<evidence type="ECO:0000313" key="2">
    <source>
        <dbReference type="Proteomes" id="UP000234300"/>
    </source>
</evidence>
<dbReference type="SUPFAM" id="SSF54637">
    <property type="entry name" value="Thioesterase/thiol ester dehydrase-isomerase"/>
    <property type="match status" value="1"/>
</dbReference>
<dbReference type="EC" id="3.1.2.-" evidence="1"/>
<name>A0A2H1J8N8_BREAU</name>
<dbReference type="InterPro" id="IPR029069">
    <property type="entry name" value="HotDog_dom_sf"/>
</dbReference>
<reference evidence="1 2" key="1">
    <citation type="submission" date="2017-03" db="EMBL/GenBank/DDBJ databases">
        <authorList>
            <person name="Afonso C.L."/>
            <person name="Miller P.J."/>
            <person name="Scott M.A."/>
            <person name="Spackman E."/>
            <person name="Goraichik I."/>
            <person name="Dimitrov K.M."/>
            <person name="Suarez D.L."/>
            <person name="Swayne D.E."/>
        </authorList>
    </citation>
    <scope>NUCLEOTIDE SEQUENCE [LARGE SCALE GENOMIC DNA]</scope>
    <source>
        <strain evidence="2">8(6)</strain>
    </source>
</reference>
<dbReference type="PANTHER" id="PTHR31793">
    <property type="entry name" value="4-HYDROXYBENZOYL-COA THIOESTERASE FAMILY MEMBER"/>
    <property type="match status" value="1"/>
</dbReference>
<dbReference type="AlphaFoldDB" id="A0A2H1J8N8"/>
<dbReference type="InterPro" id="IPR050563">
    <property type="entry name" value="4-hydroxybenzoyl-CoA_TE"/>
</dbReference>
<protein>
    <submittedName>
        <fullName evidence="1">Acyl-CoA thioester hydrolase</fullName>
        <ecNumber evidence="1">3.1.2.-</ecNumber>
    </submittedName>
</protein>
<gene>
    <name evidence="1" type="ORF">BAURA86_01426</name>
</gene>
<organism evidence="1 2">
    <name type="scientific">Brevibacterium aurantiacum</name>
    <dbReference type="NCBI Taxonomy" id="273384"/>
    <lineage>
        <taxon>Bacteria</taxon>
        <taxon>Bacillati</taxon>
        <taxon>Actinomycetota</taxon>
        <taxon>Actinomycetes</taxon>
        <taxon>Micrococcales</taxon>
        <taxon>Brevibacteriaceae</taxon>
        <taxon>Brevibacterium</taxon>
    </lineage>
</organism>
<dbReference type="EMBL" id="FXZI01000004">
    <property type="protein sequence ID" value="SMX83887.1"/>
    <property type="molecule type" value="Genomic_DNA"/>
</dbReference>
<dbReference type="PANTHER" id="PTHR31793:SF24">
    <property type="entry name" value="LONG-CHAIN ACYL-COA THIOESTERASE FADM"/>
    <property type="match status" value="1"/>
</dbReference>
<dbReference type="Proteomes" id="UP000234300">
    <property type="component" value="Unassembled WGS sequence"/>
</dbReference>
<dbReference type="Gene3D" id="3.10.129.10">
    <property type="entry name" value="Hotdog Thioesterase"/>
    <property type="match status" value="1"/>
</dbReference>
<sequence length="183" mass="20120">MGHMHNRTTNPHLNEFTRVLLELRWGDMDAYGHVNNVTQLRLLEEARVRALGSPTHSTDAPTTPGQSGIAETVSGITIPSIFAEASETTELFVASHAIEYRRPIPYRAGPIAIDLVISEVKPASVTIGYSIAEPDGSVGYTLAETVIVFVDRTTSRPRRLTQEETAAMEDVIRPAVPMRGRNR</sequence>
<keyword evidence="1" id="KW-0378">Hydrolase</keyword>
<dbReference type="CDD" id="cd00586">
    <property type="entry name" value="4HBT"/>
    <property type="match status" value="1"/>
</dbReference>
<dbReference type="GO" id="GO:0047617">
    <property type="term" value="F:fatty acyl-CoA hydrolase activity"/>
    <property type="evidence" value="ECO:0007669"/>
    <property type="project" value="TreeGrafter"/>
</dbReference>
<proteinExistence type="predicted"/>
<evidence type="ECO:0000313" key="1">
    <source>
        <dbReference type="EMBL" id="SMX83887.1"/>
    </source>
</evidence>